<feature type="domain" description="SpoVT-AbrB" evidence="8">
    <location>
        <begin position="89"/>
        <end position="132"/>
    </location>
</feature>
<dbReference type="GO" id="GO:0003700">
    <property type="term" value="F:DNA-binding transcription factor activity"/>
    <property type="evidence" value="ECO:0007669"/>
    <property type="project" value="UniProtKB-UniRule"/>
</dbReference>
<keyword evidence="4 7" id="KW-0805">Transcription regulation</keyword>
<evidence type="ECO:0000313" key="10">
    <source>
        <dbReference type="Proteomes" id="UP000032266"/>
    </source>
</evidence>
<dbReference type="STRING" id="1445510.YC6258_02384"/>
<dbReference type="GO" id="GO:0009295">
    <property type="term" value="C:nucleoid"/>
    <property type="evidence" value="ECO:0007669"/>
    <property type="project" value="UniProtKB-SubCell"/>
</dbReference>
<accession>A0A0C5VIC8</accession>
<proteinExistence type="inferred from homology"/>
<dbReference type="InterPro" id="IPR035644">
    <property type="entry name" value="MraZ_C"/>
</dbReference>
<gene>
    <name evidence="7" type="primary">mraZ</name>
    <name evidence="9" type="ORF">YC6258_02384</name>
</gene>
<keyword evidence="10" id="KW-1185">Reference proteome</keyword>
<dbReference type="GO" id="GO:0005737">
    <property type="term" value="C:cytoplasm"/>
    <property type="evidence" value="ECO:0007669"/>
    <property type="project" value="UniProtKB-UniRule"/>
</dbReference>
<dbReference type="GO" id="GO:0000976">
    <property type="term" value="F:transcription cis-regulatory region binding"/>
    <property type="evidence" value="ECO:0007669"/>
    <property type="project" value="TreeGrafter"/>
</dbReference>
<comment type="subcellular location">
    <subcellularLocation>
        <location evidence="7">Cytoplasm</location>
        <location evidence="7">Nucleoid</location>
    </subcellularLocation>
</comment>
<sequence>MSEISKRISLRGVHHLSLDAKGRMAVPARYRALLSDWCDSQLVVTIDTQDKCLLMYPLPEWEKIEEKLMALANYQGPNRRIQRLLLGYATDLEIDTNGRILLPGTLRDYAVLDKKMVMLGQGNKFELWDEATWEARRQEYLCQEDEELPEELLNISL</sequence>
<comment type="subunit">
    <text evidence="7">Forms oligomers.</text>
</comment>
<dbReference type="PANTHER" id="PTHR34701:SF1">
    <property type="entry name" value="TRANSCRIPTIONAL REGULATOR MRAZ"/>
    <property type="match status" value="1"/>
</dbReference>
<reference evidence="9 10" key="1">
    <citation type="submission" date="2014-01" db="EMBL/GenBank/DDBJ databases">
        <title>Full genme sequencing of cellulolytic bacterium Gynuella sunshinyii YC6258T gen. nov., sp. nov.</title>
        <authorList>
            <person name="Khan H."/>
            <person name="Chung E.J."/>
            <person name="Chung Y.R."/>
        </authorList>
    </citation>
    <scope>NUCLEOTIDE SEQUENCE [LARGE SCALE GENOMIC DNA]</scope>
    <source>
        <strain evidence="9 10">YC6258</strain>
    </source>
</reference>
<name>A0A0C5VIC8_9GAMM</name>
<dbReference type="Pfam" id="PF02381">
    <property type="entry name" value="MraZ"/>
    <property type="match status" value="2"/>
</dbReference>
<comment type="similarity">
    <text evidence="7">Belongs to the MraZ family.</text>
</comment>
<evidence type="ECO:0000256" key="2">
    <source>
        <dbReference type="ARBA" id="ARBA00022490"/>
    </source>
</evidence>
<dbReference type="InterPro" id="IPR035642">
    <property type="entry name" value="MraZ_N"/>
</dbReference>
<dbReference type="SUPFAM" id="SSF89447">
    <property type="entry name" value="AbrB/MazE/MraZ-like"/>
    <property type="match status" value="1"/>
</dbReference>
<evidence type="ECO:0000256" key="5">
    <source>
        <dbReference type="ARBA" id="ARBA00023125"/>
    </source>
</evidence>
<protein>
    <recommendedName>
        <fullName evidence="1 7">Transcriptional regulator MraZ</fullName>
    </recommendedName>
</protein>
<dbReference type="KEGG" id="gsn:YC6258_02384"/>
<evidence type="ECO:0000256" key="4">
    <source>
        <dbReference type="ARBA" id="ARBA00023015"/>
    </source>
</evidence>
<evidence type="ECO:0000256" key="1">
    <source>
        <dbReference type="ARBA" id="ARBA00013860"/>
    </source>
</evidence>
<evidence type="ECO:0000256" key="6">
    <source>
        <dbReference type="ARBA" id="ARBA00023163"/>
    </source>
</evidence>
<dbReference type="InterPro" id="IPR038619">
    <property type="entry name" value="MraZ_sf"/>
</dbReference>
<evidence type="ECO:0000313" key="9">
    <source>
        <dbReference type="EMBL" id="AJQ94422.1"/>
    </source>
</evidence>
<keyword evidence="3" id="KW-0677">Repeat</keyword>
<dbReference type="CDD" id="cd16321">
    <property type="entry name" value="MraZ_C"/>
    <property type="match status" value="1"/>
</dbReference>
<dbReference type="InterPro" id="IPR020603">
    <property type="entry name" value="MraZ_dom"/>
</dbReference>
<evidence type="ECO:0000256" key="7">
    <source>
        <dbReference type="HAMAP-Rule" id="MF_01008"/>
    </source>
</evidence>
<dbReference type="GO" id="GO:2000143">
    <property type="term" value="P:negative regulation of DNA-templated transcription initiation"/>
    <property type="evidence" value="ECO:0007669"/>
    <property type="project" value="TreeGrafter"/>
</dbReference>
<dbReference type="HAMAP" id="MF_01008">
    <property type="entry name" value="MraZ"/>
    <property type="match status" value="1"/>
</dbReference>
<dbReference type="RefSeq" id="WP_044616951.1">
    <property type="nucleotide sequence ID" value="NZ_CP007142.1"/>
</dbReference>
<dbReference type="InterPro" id="IPR003444">
    <property type="entry name" value="MraZ"/>
</dbReference>
<dbReference type="OrthoDB" id="9807753at2"/>
<keyword evidence="5 7" id="KW-0238">DNA-binding</keyword>
<dbReference type="InterPro" id="IPR007159">
    <property type="entry name" value="SpoVT-AbrB_dom"/>
</dbReference>
<dbReference type="PANTHER" id="PTHR34701">
    <property type="entry name" value="TRANSCRIPTIONAL REGULATOR MRAZ"/>
    <property type="match status" value="1"/>
</dbReference>
<dbReference type="Proteomes" id="UP000032266">
    <property type="component" value="Chromosome"/>
</dbReference>
<dbReference type="AlphaFoldDB" id="A0A0C5VIC8"/>
<evidence type="ECO:0000259" key="8">
    <source>
        <dbReference type="PROSITE" id="PS51740"/>
    </source>
</evidence>
<feature type="domain" description="SpoVT-AbrB" evidence="8">
    <location>
        <begin position="13"/>
        <end position="60"/>
    </location>
</feature>
<dbReference type="CDD" id="cd16320">
    <property type="entry name" value="MraZ_N"/>
    <property type="match status" value="1"/>
</dbReference>
<evidence type="ECO:0000256" key="3">
    <source>
        <dbReference type="ARBA" id="ARBA00022737"/>
    </source>
</evidence>
<keyword evidence="2 7" id="KW-0963">Cytoplasm</keyword>
<dbReference type="Gene3D" id="3.40.1550.20">
    <property type="entry name" value="Transcriptional regulator MraZ domain"/>
    <property type="match status" value="1"/>
</dbReference>
<dbReference type="NCBIfam" id="TIGR00242">
    <property type="entry name" value="division/cell wall cluster transcriptional repressor MraZ"/>
    <property type="match status" value="1"/>
</dbReference>
<dbReference type="PROSITE" id="PS51740">
    <property type="entry name" value="SPOVT_ABRB"/>
    <property type="match status" value="2"/>
</dbReference>
<keyword evidence="6 7" id="KW-0804">Transcription</keyword>
<dbReference type="HOGENOM" id="CLU_107907_2_0_6"/>
<organism evidence="9 10">
    <name type="scientific">Gynuella sunshinyii YC6258</name>
    <dbReference type="NCBI Taxonomy" id="1445510"/>
    <lineage>
        <taxon>Bacteria</taxon>
        <taxon>Pseudomonadati</taxon>
        <taxon>Pseudomonadota</taxon>
        <taxon>Gammaproteobacteria</taxon>
        <taxon>Oceanospirillales</taxon>
        <taxon>Saccharospirillaceae</taxon>
        <taxon>Gynuella</taxon>
    </lineage>
</organism>
<dbReference type="PATRIC" id="fig|1445510.3.peg.2340"/>
<dbReference type="InterPro" id="IPR037914">
    <property type="entry name" value="SpoVT-AbrB_sf"/>
</dbReference>
<dbReference type="EMBL" id="CP007142">
    <property type="protein sequence ID" value="AJQ94422.1"/>
    <property type="molecule type" value="Genomic_DNA"/>
</dbReference>